<keyword evidence="2" id="KW-1185">Reference proteome</keyword>
<organism evidence="1 2">
    <name type="scientific">Dolichospermum flos-aquae LEGE 04289</name>
    <dbReference type="NCBI Taxonomy" id="1828708"/>
    <lineage>
        <taxon>Bacteria</taxon>
        <taxon>Bacillati</taxon>
        <taxon>Cyanobacteriota</taxon>
        <taxon>Cyanophyceae</taxon>
        <taxon>Nostocales</taxon>
        <taxon>Aphanizomenonaceae</taxon>
        <taxon>Dolichospermum</taxon>
    </lineage>
</organism>
<evidence type="ECO:0000313" key="1">
    <source>
        <dbReference type="EMBL" id="MBE9219588.1"/>
    </source>
</evidence>
<dbReference type="EMBL" id="JADEWF010000039">
    <property type="protein sequence ID" value="MBE9219588.1"/>
    <property type="molecule type" value="Genomic_DNA"/>
</dbReference>
<gene>
    <name evidence="1" type="ORF">IQ222_12470</name>
</gene>
<dbReference type="Proteomes" id="UP000597867">
    <property type="component" value="Unassembled WGS sequence"/>
</dbReference>
<comment type="caution">
    <text evidence="1">The sequence shown here is derived from an EMBL/GenBank/DDBJ whole genome shotgun (WGS) entry which is preliminary data.</text>
</comment>
<name>A0ACC5Q290_DOLFA</name>
<accession>A0ACC5Q290</accession>
<reference evidence="1" key="1">
    <citation type="submission" date="2020-10" db="EMBL/GenBank/DDBJ databases">
        <authorList>
            <person name="Castelo-Branco R."/>
            <person name="Eusebio N."/>
            <person name="Adriana R."/>
            <person name="Vieira A."/>
            <person name="Brugerolle De Fraissinette N."/>
            <person name="Rezende De Castro R."/>
            <person name="Schneider M.P."/>
            <person name="Vasconcelos V."/>
            <person name="Leao P.N."/>
        </authorList>
    </citation>
    <scope>NUCLEOTIDE SEQUENCE</scope>
    <source>
        <strain evidence="1">LEGE 04289</strain>
    </source>
</reference>
<protein>
    <submittedName>
        <fullName evidence="1">Uncharacterized protein</fullName>
    </submittedName>
</protein>
<evidence type="ECO:0000313" key="2">
    <source>
        <dbReference type="Proteomes" id="UP000597867"/>
    </source>
</evidence>
<proteinExistence type="predicted"/>
<sequence>MALKIDSEGTGNREQGTGNREQGTGNREQGTGNREQGTGNRKEVMGNFTFRYLCRFFPVDLFTLPTVEIHNETASLFLGNYPDRVNNAKNIKTKDSQK</sequence>